<accession>A0ABQ1NWK3</accession>
<organism evidence="2 3">
    <name type="scientific">Tersicoccus solisilvae</name>
    <dbReference type="NCBI Taxonomy" id="1882339"/>
    <lineage>
        <taxon>Bacteria</taxon>
        <taxon>Bacillati</taxon>
        <taxon>Actinomycetota</taxon>
        <taxon>Actinomycetes</taxon>
        <taxon>Micrococcales</taxon>
        <taxon>Micrococcaceae</taxon>
        <taxon>Tersicoccus</taxon>
    </lineage>
</organism>
<name>A0ABQ1NWK3_9MICC</name>
<keyword evidence="1" id="KW-0812">Transmembrane</keyword>
<dbReference type="RefSeq" id="WP_229659797.1">
    <property type="nucleotide sequence ID" value="NZ_BMJI01000004.1"/>
</dbReference>
<gene>
    <name evidence="2" type="ORF">GCM10011512_11900</name>
</gene>
<keyword evidence="3" id="KW-1185">Reference proteome</keyword>
<evidence type="ECO:0000313" key="2">
    <source>
        <dbReference type="EMBL" id="GGC86628.1"/>
    </source>
</evidence>
<reference evidence="3" key="1">
    <citation type="journal article" date="2019" name="Int. J. Syst. Evol. Microbiol.">
        <title>The Global Catalogue of Microorganisms (GCM) 10K type strain sequencing project: providing services to taxonomists for standard genome sequencing and annotation.</title>
        <authorList>
            <consortium name="The Broad Institute Genomics Platform"/>
            <consortium name="The Broad Institute Genome Sequencing Center for Infectious Disease"/>
            <person name="Wu L."/>
            <person name="Ma J."/>
        </authorList>
    </citation>
    <scope>NUCLEOTIDE SEQUENCE [LARGE SCALE GENOMIC DNA]</scope>
    <source>
        <strain evidence="3">CGMCC 1.15480</strain>
    </source>
</reference>
<comment type="caution">
    <text evidence="2">The sequence shown here is derived from an EMBL/GenBank/DDBJ whole genome shotgun (WGS) entry which is preliminary data.</text>
</comment>
<dbReference type="Proteomes" id="UP000597761">
    <property type="component" value="Unassembled WGS sequence"/>
</dbReference>
<feature type="transmembrane region" description="Helical" evidence="1">
    <location>
        <begin position="51"/>
        <end position="78"/>
    </location>
</feature>
<protein>
    <submittedName>
        <fullName evidence="2">Ferric reductase</fullName>
    </submittedName>
</protein>
<feature type="transmembrane region" description="Helical" evidence="1">
    <location>
        <begin position="122"/>
        <end position="140"/>
    </location>
</feature>
<proteinExistence type="predicted"/>
<feature type="transmembrane region" description="Helical" evidence="1">
    <location>
        <begin position="90"/>
        <end position="110"/>
    </location>
</feature>
<feature type="transmembrane region" description="Helical" evidence="1">
    <location>
        <begin position="146"/>
        <end position="166"/>
    </location>
</feature>
<dbReference type="EMBL" id="BMJI01000004">
    <property type="protein sequence ID" value="GGC86628.1"/>
    <property type="molecule type" value="Genomic_DNA"/>
</dbReference>
<feature type="transmembrane region" description="Helical" evidence="1">
    <location>
        <begin position="12"/>
        <end position="30"/>
    </location>
</feature>
<evidence type="ECO:0000313" key="3">
    <source>
        <dbReference type="Proteomes" id="UP000597761"/>
    </source>
</evidence>
<keyword evidence="1" id="KW-1133">Transmembrane helix</keyword>
<sequence length="187" mass="19638">MNEILWGICRSTGLIALVLLTAALVCGALVSGRAGRGTAVSLLPAGLHRSFSLMAVAFLVAHIVSAVVEGYVAIGWLATVVPFVSDWNPLGVGLGTLAVDLLVAVTLTTAFRHRLSPRAWRAVHLSAYALWPIALIHTVATSTVDVGLAWTVAALCSAAGAAALVWRVRQPDPDAAVRRLTPSDSWR</sequence>
<evidence type="ECO:0000256" key="1">
    <source>
        <dbReference type="SAM" id="Phobius"/>
    </source>
</evidence>
<keyword evidence="1" id="KW-0472">Membrane</keyword>